<gene>
    <name evidence="10" type="ORF">SAMN06296036_115159</name>
</gene>
<dbReference type="PROSITE" id="PS50113">
    <property type="entry name" value="PAC"/>
    <property type="match status" value="1"/>
</dbReference>
<dbReference type="SUPFAM" id="SSF55874">
    <property type="entry name" value="ATPase domain of HSP90 chaperone/DNA topoisomerase II/histidine kinase"/>
    <property type="match status" value="1"/>
</dbReference>
<feature type="transmembrane region" description="Helical" evidence="7">
    <location>
        <begin position="309"/>
        <end position="328"/>
    </location>
</feature>
<dbReference type="Pfam" id="PF01627">
    <property type="entry name" value="Hpt"/>
    <property type="match status" value="1"/>
</dbReference>
<keyword evidence="5 10" id="KW-0418">Kinase</keyword>
<evidence type="ECO:0000313" key="11">
    <source>
        <dbReference type="Proteomes" id="UP000192907"/>
    </source>
</evidence>
<feature type="domain" description="PAC" evidence="8">
    <location>
        <begin position="520"/>
        <end position="572"/>
    </location>
</feature>
<dbReference type="Gene3D" id="1.20.120.160">
    <property type="entry name" value="HPT domain"/>
    <property type="match status" value="1"/>
</dbReference>
<evidence type="ECO:0000313" key="10">
    <source>
        <dbReference type="EMBL" id="SMF50111.1"/>
    </source>
</evidence>
<reference evidence="11" key="1">
    <citation type="submission" date="2017-04" db="EMBL/GenBank/DDBJ databases">
        <authorList>
            <person name="Varghese N."/>
            <person name="Submissions S."/>
        </authorList>
    </citation>
    <scope>NUCLEOTIDE SEQUENCE [LARGE SCALE GENOMIC DNA]</scope>
    <source>
        <strain evidence="11">RKEM611</strain>
    </source>
</reference>
<dbReference type="InterPro" id="IPR008207">
    <property type="entry name" value="Sig_transdc_His_kin_Hpt_dom"/>
</dbReference>
<evidence type="ECO:0000256" key="5">
    <source>
        <dbReference type="ARBA" id="ARBA00022777"/>
    </source>
</evidence>
<evidence type="ECO:0000259" key="8">
    <source>
        <dbReference type="PROSITE" id="PS50113"/>
    </source>
</evidence>
<feature type="transmembrane region" description="Helical" evidence="7">
    <location>
        <begin position="393"/>
        <end position="414"/>
    </location>
</feature>
<dbReference type="InterPro" id="IPR036641">
    <property type="entry name" value="HPT_dom_sf"/>
</dbReference>
<keyword evidence="7" id="KW-1133">Transmembrane helix</keyword>
<dbReference type="Gene3D" id="3.30.450.20">
    <property type="entry name" value="PAS domain"/>
    <property type="match status" value="1"/>
</dbReference>
<feature type="domain" description="HPt" evidence="9">
    <location>
        <begin position="583"/>
        <end position="689"/>
    </location>
</feature>
<accession>A0A1Y6CA34</accession>
<feature type="transmembrane region" description="Helical" evidence="7">
    <location>
        <begin position="238"/>
        <end position="257"/>
    </location>
</feature>
<dbReference type="Pfam" id="PF02518">
    <property type="entry name" value="HATPase_c"/>
    <property type="match status" value="1"/>
</dbReference>
<dbReference type="InterPro" id="IPR051315">
    <property type="entry name" value="Bact_Chemotaxis_CheA"/>
</dbReference>
<evidence type="ECO:0000259" key="9">
    <source>
        <dbReference type="PROSITE" id="PS50894"/>
    </source>
</evidence>
<feature type="transmembrane region" description="Helical" evidence="7">
    <location>
        <begin position="210"/>
        <end position="231"/>
    </location>
</feature>
<dbReference type="Gene3D" id="3.30.565.10">
    <property type="entry name" value="Histidine kinase-like ATPase, C-terminal domain"/>
    <property type="match status" value="1"/>
</dbReference>
<dbReference type="OrthoDB" id="9803176at2"/>
<dbReference type="Proteomes" id="UP000192907">
    <property type="component" value="Unassembled WGS sequence"/>
</dbReference>
<dbReference type="InterPro" id="IPR000700">
    <property type="entry name" value="PAS-assoc_C"/>
</dbReference>
<feature type="modified residue" description="Phosphohistidine" evidence="6">
    <location>
        <position position="628"/>
    </location>
</feature>
<name>A0A1Y6CA34_9BACT</name>
<protein>
    <recommendedName>
        <fullName evidence="2">histidine kinase</fullName>
        <ecNumber evidence="2">2.7.13.3</ecNumber>
    </recommendedName>
</protein>
<dbReference type="STRING" id="1513793.SAMN06296036_115159"/>
<dbReference type="EMBL" id="FWZT01000015">
    <property type="protein sequence ID" value="SMF50111.1"/>
    <property type="molecule type" value="Genomic_DNA"/>
</dbReference>
<dbReference type="PROSITE" id="PS50894">
    <property type="entry name" value="HPT"/>
    <property type="match status" value="1"/>
</dbReference>
<keyword evidence="3 6" id="KW-0597">Phosphoprotein</keyword>
<evidence type="ECO:0000256" key="2">
    <source>
        <dbReference type="ARBA" id="ARBA00012438"/>
    </source>
</evidence>
<evidence type="ECO:0000256" key="3">
    <source>
        <dbReference type="ARBA" id="ARBA00022553"/>
    </source>
</evidence>
<organism evidence="10 11">
    <name type="scientific">Pseudobacteriovorax antillogorgiicola</name>
    <dbReference type="NCBI Taxonomy" id="1513793"/>
    <lineage>
        <taxon>Bacteria</taxon>
        <taxon>Pseudomonadati</taxon>
        <taxon>Bdellovibrionota</taxon>
        <taxon>Oligoflexia</taxon>
        <taxon>Oligoflexales</taxon>
        <taxon>Pseudobacteriovoracaceae</taxon>
        <taxon>Pseudobacteriovorax</taxon>
    </lineage>
</organism>
<evidence type="ECO:0000256" key="7">
    <source>
        <dbReference type="SAM" id="Phobius"/>
    </source>
</evidence>
<proteinExistence type="predicted"/>
<dbReference type="EC" id="2.7.13.3" evidence="2"/>
<evidence type="ECO:0000256" key="1">
    <source>
        <dbReference type="ARBA" id="ARBA00000085"/>
    </source>
</evidence>
<evidence type="ECO:0000256" key="4">
    <source>
        <dbReference type="ARBA" id="ARBA00022679"/>
    </source>
</evidence>
<feature type="transmembrane region" description="Helical" evidence="7">
    <location>
        <begin position="334"/>
        <end position="355"/>
    </location>
</feature>
<dbReference type="RefSeq" id="WP_132319908.1">
    <property type="nucleotide sequence ID" value="NZ_FWZT01000015.1"/>
</dbReference>
<feature type="transmembrane region" description="Helical" evidence="7">
    <location>
        <begin position="362"/>
        <end position="387"/>
    </location>
</feature>
<dbReference type="InterPro" id="IPR011623">
    <property type="entry name" value="7TMR_DISM_rcpt_extracell_dom1"/>
</dbReference>
<feature type="transmembrane region" description="Helical" evidence="7">
    <location>
        <begin position="277"/>
        <end position="297"/>
    </location>
</feature>
<keyword evidence="7" id="KW-0472">Membrane</keyword>
<dbReference type="SMART" id="SM00387">
    <property type="entry name" value="HATPase_c"/>
    <property type="match status" value="1"/>
</dbReference>
<comment type="catalytic activity">
    <reaction evidence="1">
        <text>ATP + protein L-histidine = ADP + protein N-phospho-L-histidine.</text>
        <dbReference type="EC" id="2.7.13.3"/>
    </reaction>
</comment>
<dbReference type="FunFam" id="3.30.565.10:FF:000016">
    <property type="entry name" value="Chemotaxis protein CheA, putative"/>
    <property type="match status" value="1"/>
</dbReference>
<dbReference type="InterPro" id="IPR003594">
    <property type="entry name" value="HATPase_dom"/>
</dbReference>
<keyword evidence="7" id="KW-0812">Transmembrane</keyword>
<dbReference type="InterPro" id="IPR036890">
    <property type="entry name" value="HATPase_C_sf"/>
</dbReference>
<dbReference type="PANTHER" id="PTHR43395:SF8">
    <property type="entry name" value="HISTIDINE KINASE"/>
    <property type="match status" value="1"/>
</dbReference>
<dbReference type="SUPFAM" id="SSF47226">
    <property type="entry name" value="Histidine-containing phosphotransfer domain, HPT domain"/>
    <property type="match status" value="1"/>
</dbReference>
<dbReference type="Pfam" id="PF07695">
    <property type="entry name" value="7TMR-DISM_7TM"/>
    <property type="match status" value="1"/>
</dbReference>
<keyword evidence="11" id="KW-1185">Reference proteome</keyword>
<dbReference type="PANTHER" id="PTHR43395">
    <property type="entry name" value="SENSOR HISTIDINE KINASE CHEA"/>
    <property type="match status" value="1"/>
</dbReference>
<keyword evidence="4" id="KW-0808">Transferase</keyword>
<sequence>MSRLLLTIAFILFSFDGKAKTRLAQDGIMDLEGWNPKGGEKLRFDGQWMFFWDELLTPMQVLERLQESDQVPLVSLPPGRFTQGENGEQASKNQGVATYVLRLKNLDSDLNLSLYFVDAFTSTKMYFFGDHILDNPKPFYEAGTVSKDPKEAVAYVGRGRSQAFQPSILAGDHFLLVQVANYSSYWGGLWVAPEIGDYEGLLKQERFDIILYYTLLGFLAFMSLYNFSLFLQRREDKGSLYLSIFIFLVVIRDLAATKYAELIGIPSNLMFEVNYKIDYITIFLPGAFFVSFLDFYFTAYSSRKVVRTIWYANFIFVSFILATRVINYSPLLPVAQIFVLVSASFGMIIVLRAFWNREQGAALSMVGMLAIALGLVNDVLYSIGFTFLPSNSIAYAVVFFCFFQGQIVGIRFAAAFRQAERLSRHLKAEVERQTRDIRSILASIRQGIFTIRPQDLQVGEDYSQHLEQILNTKDIAGRGVMDLLFSESSLSSDQKKQLQTALDFTIGEDVLAFESNLHCFARELRLKSTSSDEKIVELDWSPIVNQEDEVEKVLVAVRDVTQLKDLEEKAAAREEELEIVEQLINVSPQRFYRFLPQARNLIDENNSLIATTESYQERVVKDLFVRMHTLKGISRTFGFDELTDQVHLAEDYYVQIMNGQESWDRQRIEDDLNRVSDALERYDRISREKLGRSENDDSLNLSHDELVEVVEAVRALESQVGPMERKELSTISRVINRCYYLPFSDVLADIENSLESLANELGKPEPKLSWKDIGIGMTREGAELLGHVLVHLIRNSLDHGIESGDVREQKGKSRSGEIYIDMCSRDDGSLEIRLSDDGQGLNLGKIENRAREQGLIASGDVLEPNKVAGLIFESGLSTADKVSNISGRGVGMEAVRTFLQDVGGDIQVVLQGQVKDGYAAVAFVLRIPLKYYGSIDLGMSA</sequence>
<dbReference type="AlphaFoldDB" id="A0A1Y6CA34"/>
<evidence type="ECO:0000256" key="6">
    <source>
        <dbReference type="PROSITE-ProRule" id="PRU00110"/>
    </source>
</evidence>
<dbReference type="GO" id="GO:0004673">
    <property type="term" value="F:protein histidine kinase activity"/>
    <property type="evidence" value="ECO:0007669"/>
    <property type="project" value="UniProtKB-EC"/>
</dbReference>
<dbReference type="GO" id="GO:0000160">
    <property type="term" value="P:phosphorelay signal transduction system"/>
    <property type="evidence" value="ECO:0007669"/>
    <property type="project" value="InterPro"/>
</dbReference>